<dbReference type="PANTHER" id="PTHR15838">
    <property type="entry name" value="NUCLEOLAR PROTEIN OF 40 KDA"/>
    <property type="match status" value="1"/>
</dbReference>
<feature type="compositionally biased region" description="Basic residues" evidence="1">
    <location>
        <begin position="19"/>
        <end position="44"/>
    </location>
</feature>
<dbReference type="InterPro" id="IPR012340">
    <property type="entry name" value="NA-bd_OB-fold"/>
</dbReference>
<feature type="domain" description="S1 motif" evidence="2">
    <location>
        <begin position="97"/>
        <end position="182"/>
    </location>
</feature>
<organism evidence="3 4">
    <name type="scientific">Chlamydomonas eustigma</name>
    <dbReference type="NCBI Taxonomy" id="1157962"/>
    <lineage>
        <taxon>Eukaryota</taxon>
        <taxon>Viridiplantae</taxon>
        <taxon>Chlorophyta</taxon>
        <taxon>core chlorophytes</taxon>
        <taxon>Chlorophyceae</taxon>
        <taxon>CS clade</taxon>
        <taxon>Chlamydomonadales</taxon>
        <taxon>Chlamydomonadaceae</taxon>
        <taxon>Chlamydomonas</taxon>
    </lineage>
</organism>
<keyword evidence="4" id="KW-1185">Reference proteome</keyword>
<dbReference type="STRING" id="1157962.A0A250XG48"/>
<feature type="compositionally biased region" description="Basic and acidic residues" evidence="1">
    <location>
        <begin position="1"/>
        <end position="18"/>
    </location>
</feature>
<dbReference type="GO" id="GO:0043489">
    <property type="term" value="P:RNA stabilization"/>
    <property type="evidence" value="ECO:0007669"/>
    <property type="project" value="TreeGrafter"/>
</dbReference>
<gene>
    <name evidence="3" type="ORF">CEUSTIGMA_g9479.t1</name>
</gene>
<dbReference type="OrthoDB" id="1918363at2759"/>
<dbReference type="PANTHER" id="PTHR15838:SF1">
    <property type="entry name" value="ZINC FINGER CCHC DOMAIN-CONTAINING PROTEIN 17"/>
    <property type="match status" value="1"/>
</dbReference>
<dbReference type="PROSITE" id="PS50126">
    <property type="entry name" value="S1"/>
    <property type="match status" value="2"/>
</dbReference>
<dbReference type="AlphaFoldDB" id="A0A250XG48"/>
<evidence type="ECO:0000313" key="3">
    <source>
        <dbReference type="EMBL" id="GAX82051.1"/>
    </source>
</evidence>
<sequence length="363" mass="40646">MGRDRDRSPVRDRGDYDRRRSHKYEKRSRSRSRSRSRNRRRSRSRERQTEHRNSSQGDRHLASGTMERHHASQRDHAQHNTSRDETQLQRDAIQTVGSIHQASVHSVKHFGLFLSIPSFRRHVLVHHTQVADDIKFEKSDDNETRSKALDFLFPPGHKVWVKITTVEPDERSGEMRVNGSMRAVSQSDGIDRDPHGRLTAASGPQSDEPPEEGSVHRATVKRIEPYGVFVQMDGFRRHGLVHSSQVSSYLSFSREDTDEEKKTELGSVVAIGDIVFVKVVEVVAEDPGSGRGPKIGCSIKLVDQTSGEDLDPNGLRFKPRGEAGPSGRADTLGASAGNVIAGKIDWGHLAGDNRLYVVSAEED</sequence>
<accession>A0A250XG48</accession>
<feature type="region of interest" description="Disordered" evidence="1">
    <location>
        <begin position="170"/>
        <end position="217"/>
    </location>
</feature>
<proteinExistence type="predicted"/>
<dbReference type="InterPro" id="IPR003029">
    <property type="entry name" value="S1_domain"/>
</dbReference>
<comment type="caution">
    <text evidence="3">The sequence shown here is derived from an EMBL/GenBank/DDBJ whole genome shotgun (WGS) entry which is preliminary data.</text>
</comment>
<dbReference type="Gene3D" id="2.40.50.140">
    <property type="entry name" value="Nucleic acid-binding proteins"/>
    <property type="match status" value="2"/>
</dbReference>
<dbReference type="SMART" id="SM00316">
    <property type="entry name" value="S1"/>
    <property type="match status" value="2"/>
</dbReference>
<evidence type="ECO:0000313" key="4">
    <source>
        <dbReference type="Proteomes" id="UP000232323"/>
    </source>
</evidence>
<dbReference type="GO" id="GO:0003723">
    <property type="term" value="F:RNA binding"/>
    <property type="evidence" value="ECO:0007669"/>
    <property type="project" value="TreeGrafter"/>
</dbReference>
<evidence type="ECO:0000256" key="1">
    <source>
        <dbReference type="SAM" id="MobiDB-lite"/>
    </source>
</evidence>
<dbReference type="EMBL" id="BEGY01000074">
    <property type="protein sequence ID" value="GAX82051.1"/>
    <property type="molecule type" value="Genomic_DNA"/>
</dbReference>
<feature type="compositionally biased region" description="Basic and acidic residues" evidence="1">
    <location>
        <begin position="45"/>
        <end position="87"/>
    </location>
</feature>
<dbReference type="Proteomes" id="UP000232323">
    <property type="component" value="Unassembled WGS sequence"/>
</dbReference>
<reference evidence="3 4" key="1">
    <citation type="submission" date="2017-08" db="EMBL/GenBank/DDBJ databases">
        <title>Acidophilic green algal genome provides insights into adaptation to an acidic environment.</title>
        <authorList>
            <person name="Hirooka S."/>
            <person name="Hirose Y."/>
            <person name="Kanesaki Y."/>
            <person name="Higuchi S."/>
            <person name="Fujiwara T."/>
            <person name="Onuma R."/>
            <person name="Era A."/>
            <person name="Ohbayashi R."/>
            <person name="Uzuka A."/>
            <person name="Nozaki H."/>
            <person name="Yoshikawa H."/>
            <person name="Miyagishima S.Y."/>
        </authorList>
    </citation>
    <scope>NUCLEOTIDE SEQUENCE [LARGE SCALE GENOMIC DNA]</scope>
    <source>
        <strain evidence="3 4">NIES-2499</strain>
    </source>
</reference>
<name>A0A250XG48_9CHLO</name>
<feature type="domain" description="S1 motif" evidence="2">
    <location>
        <begin position="213"/>
        <end position="300"/>
    </location>
</feature>
<protein>
    <recommendedName>
        <fullName evidence="2">S1 motif domain-containing protein</fullName>
    </recommendedName>
</protein>
<feature type="region of interest" description="Disordered" evidence="1">
    <location>
        <begin position="1"/>
        <end position="87"/>
    </location>
</feature>
<evidence type="ECO:0000259" key="2">
    <source>
        <dbReference type="PROSITE" id="PS50126"/>
    </source>
</evidence>
<dbReference type="Pfam" id="PF00575">
    <property type="entry name" value="S1"/>
    <property type="match status" value="1"/>
</dbReference>
<dbReference type="SUPFAM" id="SSF50249">
    <property type="entry name" value="Nucleic acid-binding proteins"/>
    <property type="match status" value="2"/>
</dbReference>